<evidence type="ECO:0000313" key="3">
    <source>
        <dbReference type="Proteomes" id="UP000235145"/>
    </source>
</evidence>
<keyword evidence="3" id="KW-1185">Reference proteome</keyword>
<organism evidence="2 3">
    <name type="scientific">Lactuca sativa</name>
    <name type="common">Garden lettuce</name>
    <dbReference type="NCBI Taxonomy" id="4236"/>
    <lineage>
        <taxon>Eukaryota</taxon>
        <taxon>Viridiplantae</taxon>
        <taxon>Streptophyta</taxon>
        <taxon>Embryophyta</taxon>
        <taxon>Tracheophyta</taxon>
        <taxon>Spermatophyta</taxon>
        <taxon>Magnoliopsida</taxon>
        <taxon>eudicotyledons</taxon>
        <taxon>Gunneridae</taxon>
        <taxon>Pentapetalae</taxon>
        <taxon>asterids</taxon>
        <taxon>campanulids</taxon>
        <taxon>Asterales</taxon>
        <taxon>Asteraceae</taxon>
        <taxon>Cichorioideae</taxon>
        <taxon>Cichorieae</taxon>
        <taxon>Lactucinae</taxon>
        <taxon>Lactuca</taxon>
    </lineage>
</organism>
<evidence type="ECO:0000313" key="2">
    <source>
        <dbReference type="EMBL" id="KAJ0223054.1"/>
    </source>
</evidence>
<feature type="transmembrane region" description="Helical" evidence="1">
    <location>
        <begin position="174"/>
        <end position="194"/>
    </location>
</feature>
<dbReference type="Proteomes" id="UP000235145">
    <property type="component" value="Unassembled WGS sequence"/>
</dbReference>
<evidence type="ECO:0000256" key="1">
    <source>
        <dbReference type="SAM" id="Phobius"/>
    </source>
</evidence>
<name>A0A9R1XVG0_LACSA</name>
<keyword evidence="1" id="KW-0472">Membrane</keyword>
<reference evidence="2 3" key="1">
    <citation type="journal article" date="2017" name="Nat. Commun.">
        <title>Genome assembly with in vitro proximity ligation data and whole-genome triplication in lettuce.</title>
        <authorList>
            <person name="Reyes-Chin-Wo S."/>
            <person name="Wang Z."/>
            <person name="Yang X."/>
            <person name="Kozik A."/>
            <person name="Arikit S."/>
            <person name="Song C."/>
            <person name="Xia L."/>
            <person name="Froenicke L."/>
            <person name="Lavelle D.O."/>
            <person name="Truco M.J."/>
            <person name="Xia R."/>
            <person name="Zhu S."/>
            <person name="Xu C."/>
            <person name="Xu H."/>
            <person name="Xu X."/>
            <person name="Cox K."/>
            <person name="Korf I."/>
            <person name="Meyers B.C."/>
            <person name="Michelmore R.W."/>
        </authorList>
    </citation>
    <scope>NUCLEOTIDE SEQUENCE [LARGE SCALE GENOMIC DNA]</scope>
    <source>
        <strain evidence="3">cv. Salinas</strain>
        <tissue evidence="2">Seedlings</tissue>
    </source>
</reference>
<dbReference type="EMBL" id="NBSK02000002">
    <property type="protein sequence ID" value="KAJ0223054.1"/>
    <property type="molecule type" value="Genomic_DNA"/>
</dbReference>
<protein>
    <submittedName>
        <fullName evidence="2">Uncharacterized protein</fullName>
    </submittedName>
</protein>
<keyword evidence="1" id="KW-1133">Transmembrane helix</keyword>
<dbReference type="AlphaFoldDB" id="A0A9R1XVG0"/>
<gene>
    <name evidence="2" type="ORF">LSAT_V11C200075580</name>
</gene>
<proteinExistence type="predicted"/>
<keyword evidence="1" id="KW-0812">Transmembrane</keyword>
<comment type="caution">
    <text evidence="2">The sequence shown here is derived from an EMBL/GenBank/DDBJ whole genome shotgun (WGS) entry which is preliminary data.</text>
</comment>
<accession>A0A9R1XVG0</accession>
<sequence length="263" mass="31139">MVESRRVVEENKNFKTMNSKPIRSSIHPIEAKADQYLKRKEWIEATQNFTHETLKKYIEEFKYRRIGDLLAIVSRIKWMSDVRVLNLKHMAYYANIFRVSARCIGMDEINIENEVSALYLWYVCANCTKAIELAKDSPSKIKKFKILVVKFLEDEIIQKKPNGPENASQDSCTGISQVTWCVINLFGIMLFLLIRKSILKMQTRLSFLWRWQRKRELVLTPREWVSHYVTMSLVLQEKGRGDFTRQTMKLFFEGWKRIKELAA</sequence>